<dbReference type="InterPro" id="IPR000209">
    <property type="entry name" value="Peptidase_S8/S53_dom"/>
</dbReference>
<feature type="domain" description="Peptidase S8/S53" evidence="6">
    <location>
        <begin position="26"/>
        <end position="314"/>
    </location>
</feature>
<dbReference type="InterPro" id="IPR008979">
    <property type="entry name" value="Galactose-bd-like_sf"/>
</dbReference>
<dbReference type="Pfam" id="PF00082">
    <property type="entry name" value="Peptidase_S8"/>
    <property type="match status" value="1"/>
</dbReference>
<dbReference type="SUPFAM" id="SSF52743">
    <property type="entry name" value="Subtilisin-like"/>
    <property type="match status" value="1"/>
</dbReference>
<evidence type="ECO:0000256" key="4">
    <source>
        <dbReference type="ARBA" id="ARBA00022825"/>
    </source>
</evidence>
<comment type="similarity">
    <text evidence="1 5">Belongs to the peptidase S8 family.</text>
</comment>
<accession>A0A2T1C0H5</accession>
<dbReference type="Proteomes" id="UP000238762">
    <property type="component" value="Unassembled WGS sequence"/>
</dbReference>
<dbReference type="GO" id="GO:0004252">
    <property type="term" value="F:serine-type endopeptidase activity"/>
    <property type="evidence" value="ECO:0007669"/>
    <property type="project" value="InterPro"/>
</dbReference>
<evidence type="ECO:0000313" key="7">
    <source>
        <dbReference type="EMBL" id="PSB01623.1"/>
    </source>
</evidence>
<dbReference type="EMBL" id="PVWJ01000097">
    <property type="protein sequence ID" value="PSB01623.1"/>
    <property type="molecule type" value="Genomic_DNA"/>
</dbReference>
<sequence length="513" mass="56529">MLSSVGSTGIDALKLHSEPYNLIGRKIAIGQVETGRPGQFGFDKAVSRNYIYALAQAFFRDTPAKPNTDVEDHAGMVASVMVSKDKTVPGVAPGARLFASAAGTSKNSGQIEECLSTQHVAVQNGGDVRAINFSFGEPLSKDPRPDAVLDGNALLTQCVDWSARVHDVVYVIAGNQGKGGIAIPTDNFNGMTIAYTARREGIFTKIDYPNLSDAPLGVARSLIEREINVGGRRGISLAAPGANLSLYDMNGKLTRSNGSSFAAPHVVGTVALLQEFGDRAIAKQLKDKIPLTESSWNLNARRHEVMKAVLINSTDKIKDKGDGLNLNMSRTILRKDNQNWLESDAYRDRKIPLEYQMGAGQLNAFRAYQQFSSGQWQPEKAVPAIGWNYGSISESTYQDYAIDSPLKKGSFISVTLTWDRLVELQDKNQNGIFDAGERFKDRGLNNLNIYLMKAEDNNTDKSIWSSESDVDSVEHIFHQIPEKGRYKIRVQYNQKVNEQIQPYALAWWSITSK</sequence>
<dbReference type="Gene3D" id="3.40.50.200">
    <property type="entry name" value="Peptidase S8/S53 domain"/>
    <property type="match status" value="1"/>
</dbReference>
<gene>
    <name evidence="7" type="ORF">C7B64_17400</name>
</gene>
<keyword evidence="2" id="KW-0645">Protease</keyword>
<comment type="caution">
    <text evidence="5">Lacks conserved residue(s) required for the propagation of feature annotation.</text>
</comment>
<dbReference type="SUPFAM" id="SSF49785">
    <property type="entry name" value="Galactose-binding domain-like"/>
    <property type="match status" value="1"/>
</dbReference>
<evidence type="ECO:0000256" key="2">
    <source>
        <dbReference type="ARBA" id="ARBA00022670"/>
    </source>
</evidence>
<dbReference type="OrthoDB" id="9798386at2"/>
<dbReference type="PANTHER" id="PTHR43806:SF11">
    <property type="entry name" value="CEREVISIN-RELATED"/>
    <property type="match status" value="1"/>
</dbReference>
<keyword evidence="3" id="KW-0378">Hydrolase</keyword>
<dbReference type="Gene3D" id="2.60.120.380">
    <property type="match status" value="1"/>
</dbReference>
<dbReference type="PANTHER" id="PTHR43806">
    <property type="entry name" value="PEPTIDASE S8"/>
    <property type="match status" value="1"/>
</dbReference>
<evidence type="ECO:0000256" key="5">
    <source>
        <dbReference type="PROSITE-ProRule" id="PRU01240"/>
    </source>
</evidence>
<evidence type="ECO:0000256" key="1">
    <source>
        <dbReference type="ARBA" id="ARBA00011073"/>
    </source>
</evidence>
<dbReference type="InterPro" id="IPR036852">
    <property type="entry name" value="Peptidase_S8/S53_dom_sf"/>
</dbReference>
<reference evidence="7 8" key="2">
    <citation type="submission" date="2018-03" db="EMBL/GenBank/DDBJ databases">
        <title>The ancient ancestry and fast evolution of plastids.</title>
        <authorList>
            <person name="Moore K.R."/>
            <person name="Magnabosco C."/>
            <person name="Momper L."/>
            <person name="Gold D.A."/>
            <person name="Bosak T."/>
            <person name="Fournier G.P."/>
        </authorList>
    </citation>
    <scope>NUCLEOTIDE SEQUENCE [LARGE SCALE GENOMIC DNA]</scope>
    <source>
        <strain evidence="7 8">CCAP 1448/3</strain>
    </source>
</reference>
<dbReference type="InterPro" id="IPR050131">
    <property type="entry name" value="Peptidase_S8_subtilisin-like"/>
</dbReference>
<dbReference type="AlphaFoldDB" id="A0A2T1C0H5"/>
<keyword evidence="4" id="KW-0720">Serine protease</keyword>
<dbReference type="GO" id="GO:0006508">
    <property type="term" value="P:proteolysis"/>
    <property type="evidence" value="ECO:0007669"/>
    <property type="project" value="UniProtKB-KW"/>
</dbReference>
<name>A0A2T1C0H5_9CYAN</name>
<evidence type="ECO:0000256" key="3">
    <source>
        <dbReference type="ARBA" id="ARBA00022801"/>
    </source>
</evidence>
<evidence type="ECO:0000259" key="6">
    <source>
        <dbReference type="Pfam" id="PF00082"/>
    </source>
</evidence>
<evidence type="ECO:0000313" key="8">
    <source>
        <dbReference type="Proteomes" id="UP000238762"/>
    </source>
</evidence>
<keyword evidence="8" id="KW-1185">Reference proteome</keyword>
<comment type="caution">
    <text evidence="7">The sequence shown here is derived from an EMBL/GenBank/DDBJ whole genome shotgun (WGS) entry which is preliminary data.</text>
</comment>
<protein>
    <submittedName>
        <fullName evidence="7">Peptidase S8 and S53 subtilisin kexin sedolisin</fullName>
    </submittedName>
</protein>
<dbReference type="PROSITE" id="PS51892">
    <property type="entry name" value="SUBTILASE"/>
    <property type="match status" value="1"/>
</dbReference>
<reference evidence="7 8" key="1">
    <citation type="submission" date="2018-02" db="EMBL/GenBank/DDBJ databases">
        <authorList>
            <person name="Cohen D.B."/>
            <person name="Kent A.D."/>
        </authorList>
    </citation>
    <scope>NUCLEOTIDE SEQUENCE [LARGE SCALE GENOMIC DNA]</scope>
    <source>
        <strain evidence="7 8">CCAP 1448/3</strain>
    </source>
</reference>
<proteinExistence type="inferred from homology"/>
<organism evidence="7 8">
    <name type="scientific">Merismopedia glauca CCAP 1448/3</name>
    <dbReference type="NCBI Taxonomy" id="1296344"/>
    <lineage>
        <taxon>Bacteria</taxon>
        <taxon>Bacillati</taxon>
        <taxon>Cyanobacteriota</taxon>
        <taxon>Cyanophyceae</taxon>
        <taxon>Synechococcales</taxon>
        <taxon>Merismopediaceae</taxon>
        <taxon>Merismopedia</taxon>
    </lineage>
</organism>